<dbReference type="Proteomes" id="UP000326340">
    <property type="component" value="Unassembled WGS sequence"/>
</dbReference>
<feature type="compositionally biased region" description="Pro residues" evidence="1">
    <location>
        <begin position="157"/>
        <end position="192"/>
    </location>
</feature>
<evidence type="ECO:0008006" key="5">
    <source>
        <dbReference type="Google" id="ProtNLM"/>
    </source>
</evidence>
<proteinExistence type="predicted"/>
<keyword evidence="2" id="KW-0732">Signal</keyword>
<protein>
    <recommendedName>
        <fullName evidence="5">Filamentous hemagglutinin</fullName>
    </recommendedName>
</protein>
<feature type="compositionally biased region" description="Pro residues" evidence="1">
    <location>
        <begin position="252"/>
        <end position="266"/>
    </location>
</feature>
<feature type="compositionally biased region" description="Pro residues" evidence="1">
    <location>
        <begin position="304"/>
        <end position="318"/>
    </location>
</feature>
<reference evidence="3 4" key="1">
    <citation type="journal article" date="2019" name="Sci. Rep.">
        <title>Colletotrichum shisoi sp. nov., an anthracnose pathogen of Perilla frutescens in Japan: molecular phylogenetic, morphological and genomic evidence.</title>
        <authorList>
            <person name="Gan P."/>
            <person name="Tsushima A."/>
            <person name="Hiroyama R."/>
            <person name="Narusaka M."/>
            <person name="Takano Y."/>
            <person name="Narusaka Y."/>
            <person name="Kawaradani M."/>
            <person name="Damm U."/>
            <person name="Shirasu K."/>
        </authorList>
    </citation>
    <scope>NUCLEOTIDE SEQUENCE [LARGE SCALE GENOMIC DNA]</scope>
    <source>
        <strain evidence="3 4">PG-2018a</strain>
    </source>
</reference>
<feature type="signal peptide" evidence="2">
    <location>
        <begin position="1"/>
        <end position="21"/>
    </location>
</feature>
<dbReference type="EMBL" id="PUHP01000981">
    <property type="protein sequence ID" value="TQN67203.1"/>
    <property type="molecule type" value="Genomic_DNA"/>
</dbReference>
<accession>A0A5Q4BJQ6</accession>
<gene>
    <name evidence="3" type="ORF">CSHISOI_08237</name>
</gene>
<sequence length="485" mass="50424">MRGATAASLVVLSGLVALTRARELQVDDVPVECATICGPIVELTYKCDVDNSFDELKRRKADTPPLPDLEAVGAKERRQPPDVPPDVARRHRRPAVDDAGVTTPALDGQQAAPTGPDQAQPPQDAQQPDAEPAPAFIATLPFAPPAPDPALSTPDPQNTPIPPPPPPPPPPPHPPTPTPSPPPIPTPPPPPTVLITSTVFQTVSPPMVPTPAPPPPPPIMAPLPVPIASPGLPPLAPLPIQPFPIISIALPKIPPPLPRPPKPPAWPSSSTSTSTSTSRPPPPPPPPQQPPPAQQPPAQEQPAPDRPLPPPPPPPPPSTSSSSSSPSSSPAPERTTTTTTTTPQDEQHPPQTPSSNPAAVPVASGRPEKQPGQQPQDDRENAEKQCICTNKSFDVQLLAGLCQSCIRKSGNRANNLDIIMGQCNFAEADYAPSKDRLVDNIRVVAQKPFLSSSGNAMGDVGKVKTGTAAAAAVIVSLVAGMALLR</sequence>
<organism evidence="3 4">
    <name type="scientific">Colletotrichum shisoi</name>
    <dbReference type="NCBI Taxonomy" id="2078593"/>
    <lineage>
        <taxon>Eukaryota</taxon>
        <taxon>Fungi</taxon>
        <taxon>Dikarya</taxon>
        <taxon>Ascomycota</taxon>
        <taxon>Pezizomycotina</taxon>
        <taxon>Sordariomycetes</taxon>
        <taxon>Hypocreomycetidae</taxon>
        <taxon>Glomerellales</taxon>
        <taxon>Glomerellaceae</taxon>
        <taxon>Colletotrichum</taxon>
        <taxon>Colletotrichum destructivum species complex</taxon>
    </lineage>
</organism>
<feature type="region of interest" description="Disordered" evidence="1">
    <location>
        <begin position="58"/>
        <end position="381"/>
    </location>
</feature>
<evidence type="ECO:0000313" key="4">
    <source>
        <dbReference type="Proteomes" id="UP000326340"/>
    </source>
</evidence>
<feature type="compositionally biased region" description="Low complexity" evidence="1">
    <location>
        <begin position="109"/>
        <end position="135"/>
    </location>
</feature>
<keyword evidence="4" id="KW-1185">Reference proteome</keyword>
<feature type="compositionally biased region" description="Pro residues" evidence="1">
    <location>
        <begin position="206"/>
        <end position="242"/>
    </location>
</feature>
<comment type="caution">
    <text evidence="3">The sequence shown here is derived from an EMBL/GenBank/DDBJ whole genome shotgun (WGS) entry which is preliminary data.</text>
</comment>
<feature type="compositionally biased region" description="Low complexity" evidence="1">
    <location>
        <begin position="319"/>
        <end position="344"/>
    </location>
</feature>
<dbReference type="AlphaFoldDB" id="A0A5Q4BJQ6"/>
<evidence type="ECO:0000256" key="2">
    <source>
        <dbReference type="SAM" id="SignalP"/>
    </source>
</evidence>
<feature type="chain" id="PRO_5024879761" description="Filamentous hemagglutinin" evidence="2">
    <location>
        <begin position="22"/>
        <end position="485"/>
    </location>
</feature>
<name>A0A5Q4BJQ6_9PEZI</name>
<feature type="compositionally biased region" description="Polar residues" evidence="1">
    <location>
        <begin position="194"/>
        <end position="204"/>
    </location>
</feature>
<dbReference type="PRINTS" id="PR01217">
    <property type="entry name" value="PRICHEXTENSN"/>
</dbReference>
<evidence type="ECO:0000256" key="1">
    <source>
        <dbReference type="SAM" id="MobiDB-lite"/>
    </source>
</evidence>
<dbReference type="OrthoDB" id="4843554at2759"/>
<feature type="compositionally biased region" description="Pro residues" evidence="1">
    <location>
        <begin position="279"/>
        <end position="295"/>
    </location>
</feature>
<evidence type="ECO:0000313" key="3">
    <source>
        <dbReference type="EMBL" id="TQN67203.1"/>
    </source>
</evidence>
<feature type="compositionally biased region" description="Low complexity" evidence="1">
    <location>
        <begin position="267"/>
        <end position="278"/>
    </location>
</feature>